<dbReference type="HAMAP" id="MF_01539">
    <property type="entry name" value="TmcAL"/>
    <property type="match status" value="1"/>
</dbReference>
<organism evidence="4 5">
    <name type="scientific">Vagococcus vulneris</name>
    <dbReference type="NCBI Taxonomy" id="1977869"/>
    <lineage>
        <taxon>Bacteria</taxon>
        <taxon>Bacillati</taxon>
        <taxon>Bacillota</taxon>
        <taxon>Bacilli</taxon>
        <taxon>Lactobacillales</taxon>
        <taxon>Enterococcaceae</taxon>
        <taxon>Vagococcus</taxon>
    </lineage>
</organism>
<feature type="binding site" evidence="3">
    <location>
        <position position="189"/>
    </location>
    <ligand>
        <name>ATP</name>
        <dbReference type="ChEBI" id="CHEBI:30616"/>
    </ligand>
</feature>
<dbReference type="RefSeq" id="WP_420824156.1">
    <property type="nucleotide sequence ID" value="NZ_NGJS01000002.1"/>
</dbReference>
<evidence type="ECO:0000313" key="4">
    <source>
        <dbReference type="EMBL" id="RSU00299.1"/>
    </source>
</evidence>
<comment type="subcellular location">
    <subcellularLocation>
        <location evidence="3">Cytoplasm</location>
    </subcellularLocation>
</comment>
<dbReference type="InterPro" id="IPR008513">
    <property type="entry name" value="tRNA(Met)_cyd_acetate_ligase"/>
</dbReference>
<evidence type="ECO:0000256" key="3">
    <source>
        <dbReference type="HAMAP-Rule" id="MF_01539"/>
    </source>
</evidence>
<keyword evidence="3" id="KW-0067">ATP-binding</keyword>
<dbReference type="Pfam" id="PF05636">
    <property type="entry name" value="HIGH_NTase1"/>
    <property type="match status" value="1"/>
</dbReference>
<protein>
    <recommendedName>
        <fullName evidence="3">tRNA(Met) cytidine acetate ligase</fullName>
        <ecNumber evidence="3">6.3.4.-</ecNumber>
    </recommendedName>
</protein>
<keyword evidence="1 3" id="KW-0436">Ligase</keyword>
<comment type="caution">
    <text evidence="3">Lacks conserved residue(s) required for the propagation of feature annotation.</text>
</comment>
<dbReference type="GO" id="GO:0016879">
    <property type="term" value="F:ligase activity, forming carbon-nitrogen bonds"/>
    <property type="evidence" value="ECO:0007669"/>
    <property type="project" value="UniProtKB-UniRule"/>
</dbReference>
<dbReference type="GO" id="GO:0005524">
    <property type="term" value="F:ATP binding"/>
    <property type="evidence" value="ECO:0007669"/>
    <property type="project" value="UniProtKB-KW"/>
</dbReference>
<accession>A0A430A1T0</accession>
<reference evidence="4 5" key="1">
    <citation type="submission" date="2017-05" db="EMBL/GenBank/DDBJ databases">
        <title>Vagococcus spp. assemblies.</title>
        <authorList>
            <person name="Gulvik C.A."/>
        </authorList>
    </citation>
    <scope>NUCLEOTIDE SEQUENCE [LARGE SCALE GENOMIC DNA]</scope>
    <source>
        <strain evidence="4 5">SS1995</strain>
    </source>
</reference>
<dbReference type="AlphaFoldDB" id="A0A430A1T0"/>
<comment type="similarity">
    <text evidence="3">Belongs to the TmcAL family.</text>
</comment>
<proteinExistence type="inferred from homology"/>
<dbReference type="EC" id="6.3.4.-" evidence="3"/>
<dbReference type="NCBIfam" id="NF010191">
    <property type="entry name" value="PRK13670.1"/>
    <property type="match status" value="1"/>
</dbReference>
<name>A0A430A1T0_9ENTE</name>
<dbReference type="SUPFAM" id="SSF52374">
    <property type="entry name" value="Nucleotidylyl transferase"/>
    <property type="match status" value="1"/>
</dbReference>
<comment type="catalytic activity">
    <reaction evidence="3">
        <text>cytidine(34) in elongator tRNA(Met) + acetate + ATP = N(4)-acetylcytidine(34) in elongator tRNA(Met) + AMP + diphosphate</text>
        <dbReference type="Rhea" id="RHEA:58144"/>
        <dbReference type="Rhea" id="RHEA-COMP:10693"/>
        <dbReference type="Rhea" id="RHEA-COMP:10694"/>
        <dbReference type="ChEBI" id="CHEBI:30089"/>
        <dbReference type="ChEBI" id="CHEBI:30616"/>
        <dbReference type="ChEBI" id="CHEBI:33019"/>
        <dbReference type="ChEBI" id="CHEBI:74900"/>
        <dbReference type="ChEBI" id="CHEBI:82748"/>
        <dbReference type="ChEBI" id="CHEBI:456215"/>
    </reaction>
</comment>
<dbReference type="Gene3D" id="3.40.50.620">
    <property type="entry name" value="HUPs"/>
    <property type="match status" value="1"/>
</dbReference>
<keyword evidence="5" id="KW-1185">Reference proteome</keyword>
<dbReference type="PANTHER" id="PTHR37825">
    <property type="entry name" value="TRNA(MET) CYTIDINE ACETATE LIGASE"/>
    <property type="match status" value="1"/>
</dbReference>
<feature type="binding site" evidence="3">
    <location>
        <position position="164"/>
    </location>
    <ligand>
        <name>ATP</name>
        <dbReference type="ChEBI" id="CHEBI:30616"/>
    </ligand>
</feature>
<keyword evidence="2 3" id="KW-0819">tRNA processing</keyword>
<evidence type="ECO:0000256" key="1">
    <source>
        <dbReference type="ARBA" id="ARBA00022598"/>
    </source>
</evidence>
<feature type="binding site" evidence="3">
    <location>
        <position position="104"/>
    </location>
    <ligand>
        <name>ATP</name>
        <dbReference type="ChEBI" id="CHEBI:30616"/>
    </ligand>
</feature>
<comment type="function">
    <text evidence="3">Catalyzes the formation of N(4)-acetylcytidine (ac(4)C) at the wobble position of elongator tRNA(Met), using acetate and ATP as substrates. First activates an acetate ion to form acetyladenylate (Ac-AMP) and then transfers the acetyl group to tRNA to form ac(4)C34.</text>
</comment>
<dbReference type="GO" id="GO:0006400">
    <property type="term" value="P:tRNA modification"/>
    <property type="evidence" value="ECO:0007669"/>
    <property type="project" value="UniProtKB-UniRule"/>
</dbReference>
<evidence type="ECO:0000256" key="2">
    <source>
        <dbReference type="ARBA" id="ARBA00022694"/>
    </source>
</evidence>
<dbReference type="GO" id="GO:0005737">
    <property type="term" value="C:cytoplasm"/>
    <property type="evidence" value="ECO:0007669"/>
    <property type="project" value="UniProtKB-SubCell"/>
</dbReference>
<comment type="caution">
    <text evidence="4">The sequence shown here is derived from an EMBL/GenBank/DDBJ whole genome shotgun (WGS) entry which is preliminary data.</text>
</comment>
<dbReference type="InterPro" id="IPR014729">
    <property type="entry name" value="Rossmann-like_a/b/a_fold"/>
</dbReference>
<dbReference type="Proteomes" id="UP000287857">
    <property type="component" value="Unassembled WGS sequence"/>
</dbReference>
<gene>
    <name evidence="3" type="primary">tmcAL</name>
    <name evidence="4" type="ORF">CBF37_02335</name>
</gene>
<keyword evidence="3" id="KW-0694">RNA-binding</keyword>
<keyword evidence="3" id="KW-0547">Nucleotide-binding</keyword>
<evidence type="ECO:0000313" key="5">
    <source>
        <dbReference type="Proteomes" id="UP000287857"/>
    </source>
</evidence>
<dbReference type="EMBL" id="NGJS01000002">
    <property type="protein sequence ID" value="RSU00299.1"/>
    <property type="molecule type" value="Genomic_DNA"/>
</dbReference>
<keyword evidence="3" id="KW-0820">tRNA-binding</keyword>
<dbReference type="PANTHER" id="PTHR37825:SF1">
    <property type="entry name" value="TRNA(MET) CYTIDINE ACETATE LIGASE"/>
    <property type="match status" value="1"/>
</dbReference>
<dbReference type="GO" id="GO:0000049">
    <property type="term" value="F:tRNA binding"/>
    <property type="evidence" value="ECO:0007669"/>
    <property type="project" value="UniProtKB-KW"/>
</dbReference>
<sequence>MKLLTSCGVIVEYNPFHNGHRYHVLEARKRSKSDVVVAVMSGNFLQRGEPACMDKWIRAQQALKNGVDLVIELPTVYSVQSADYFADGAVKLLHSLRVDSLCFGTDITGDLDYERFGRFNYENQQLIDEEYQKIKNNGMSYPQQMTSVYRKLFPEWLLDFSSPNHILGMAYAKSNAAYDFPMSLYPVTRQGSGFHDTTFEQQKYASATGIRKLLAEKNIDSLKDVVPFETYFDCLNESIVSWVDFWPFLKYKIQTTSVAELSQIYQMSEGLEYRLKEYINGATGLDDFIKKIKSKRYTRTRLQRLCVYLLLNLTQQEVQTVWENPYLRILGFNSIGQQFLKQQKKIINKPLITNVNQKNTKLMDVDIKAGLVYSNAVHDSQDFYRKPIVID</sequence>
<feature type="binding site" evidence="3">
    <location>
        <begin position="10"/>
        <end position="23"/>
    </location>
    <ligand>
        <name>ATP</name>
        <dbReference type="ChEBI" id="CHEBI:30616"/>
    </ligand>
</feature>
<keyword evidence="3" id="KW-0963">Cytoplasm</keyword>